<evidence type="ECO:0000256" key="13">
    <source>
        <dbReference type="PIRSR" id="PIRSR602401-1"/>
    </source>
</evidence>
<comment type="subcellular location">
    <subcellularLocation>
        <location evidence="2">Membrane</location>
    </subcellularLocation>
</comment>
<reference evidence="15 16" key="1">
    <citation type="submission" date="2014-04" db="EMBL/GenBank/DDBJ databases">
        <authorList>
            <consortium name="DOE Joint Genome Institute"/>
            <person name="Kuo A."/>
            <person name="Zuccaro A."/>
            <person name="Kohler A."/>
            <person name="Nagy L.G."/>
            <person name="Floudas D."/>
            <person name="Copeland A."/>
            <person name="Barry K.W."/>
            <person name="Cichocki N."/>
            <person name="Veneault-Fourrey C."/>
            <person name="LaButti K."/>
            <person name="Lindquist E.A."/>
            <person name="Lipzen A."/>
            <person name="Lundell T."/>
            <person name="Morin E."/>
            <person name="Murat C."/>
            <person name="Sun H."/>
            <person name="Tunlid A."/>
            <person name="Henrissat B."/>
            <person name="Grigoriev I.V."/>
            <person name="Hibbett D.S."/>
            <person name="Martin F."/>
            <person name="Nordberg H.P."/>
            <person name="Cantor M.N."/>
            <person name="Hua S.X."/>
        </authorList>
    </citation>
    <scope>NUCLEOTIDE SEQUENCE [LARGE SCALE GENOMIC DNA]</scope>
    <source>
        <strain evidence="15 16">MAFF 305830</strain>
    </source>
</reference>
<evidence type="ECO:0000256" key="11">
    <source>
        <dbReference type="ARBA" id="ARBA00023033"/>
    </source>
</evidence>
<keyword evidence="5 13" id="KW-0349">Heme</keyword>
<feature type="binding site" description="axial binding residue" evidence="13">
    <location>
        <position position="447"/>
    </location>
    <ligand>
        <name>heme</name>
        <dbReference type="ChEBI" id="CHEBI:30413"/>
    </ligand>
    <ligandPart>
        <name>Fe</name>
        <dbReference type="ChEBI" id="CHEBI:18248"/>
    </ligandPart>
</feature>
<keyword evidence="11 14" id="KW-0503">Monooxygenase</keyword>
<dbReference type="SUPFAM" id="SSF48264">
    <property type="entry name" value="Cytochrome P450"/>
    <property type="match status" value="1"/>
</dbReference>
<proteinExistence type="inferred from homology"/>
<dbReference type="PROSITE" id="PS00086">
    <property type="entry name" value="CYTOCHROME_P450"/>
    <property type="match status" value="1"/>
</dbReference>
<evidence type="ECO:0000313" key="16">
    <source>
        <dbReference type="Proteomes" id="UP000054097"/>
    </source>
</evidence>
<keyword evidence="10 13" id="KW-0408">Iron</keyword>
<comment type="similarity">
    <text evidence="4 14">Belongs to the cytochrome P450 family.</text>
</comment>
<keyword evidence="8" id="KW-1133">Transmembrane helix</keyword>
<dbReference type="GO" id="GO:0005506">
    <property type="term" value="F:iron ion binding"/>
    <property type="evidence" value="ECO:0007669"/>
    <property type="project" value="InterPro"/>
</dbReference>
<gene>
    <name evidence="15" type="ORF">M408DRAFT_23708</name>
</gene>
<keyword evidence="7 13" id="KW-0479">Metal-binding</keyword>
<comment type="cofactor">
    <cofactor evidence="1 13">
        <name>heme</name>
        <dbReference type="ChEBI" id="CHEBI:30413"/>
    </cofactor>
</comment>
<evidence type="ECO:0000256" key="12">
    <source>
        <dbReference type="ARBA" id="ARBA00023136"/>
    </source>
</evidence>
<dbReference type="InterPro" id="IPR017972">
    <property type="entry name" value="Cyt_P450_CS"/>
</dbReference>
<dbReference type="Pfam" id="PF00067">
    <property type="entry name" value="p450"/>
    <property type="match status" value="1"/>
</dbReference>
<dbReference type="InterPro" id="IPR050364">
    <property type="entry name" value="Cytochrome_P450_fung"/>
</dbReference>
<dbReference type="PRINTS" id="PR00463">
    <property type="entry name" value="EP450I"/>
</dbReference>
<dbReference type="GO" id="GO:0016705">
    <property type="term" value="F:oxidoreductase activity, acting on paired donors, with incorporation or reduction of molecular oxygen"/>
    <property type="evidence" value="ECO:0007669"/>
    <property type="project" value="InterPro"/>
</dbReference>
<dbReference type="Proteomes" id="UP000054097">
    <property type="component" value="Unassembled WGS sequence"/>
</dbReference>
<dbReference type="STRING" id="933852.A0A0C2WQ23"/>
<evidence type="ECO:0000256" key="8">
    <source>
        <dbReference type="ARBA" id="ARBA00022989"/>
    </source>
</evidence>
<dbReference type="AlphaFoldDB" id="A0A0C2WQ23"/>
<evidence type="ECO:0000256" key="6">
    <source>
        <dbReference type="ARBA" id="ARBA00022692"/>
    </source>
</evidence>
<evidence type="ECO:0000256" key="1">
    <source>
        <dbReference type="ARBA" id="ARBA00001971"/>
    </source>
</evidence>
<evidence type="ECO:0000256" key="3">
    <source>
        <dbReference type="ARBA" id="ARBA00005179"/>
    </source>
</evidence>
<dbReference type="EMBL" id="KN824293">
    <property type="protein sequence ID" value="KIM28303.1"/>
    <property type="molecule type" value="Genomic_DNA"/>
</dbReference>
<protein>
    <recommendedName>
        <fullName evidence="17">Cytochrome P450</fullName>
    </recommendedName>
</protein>
<dbReference type="GO" id="GO:0016020">
    <property type="term" value="C:membrane"/>
    <property type="evidence" value="ECO:0007669"/>
    <property type="project" value="UniProtKB-SubCell"/>
</dbReference>
<dbReference type="OrthoDB" id="2789670at2759"/>
<evidence type="ECO:0000256" key="4">
    <source>
        <dbReference type="ARBA" id="ARBA00010617"/>
    </source>
</evidence>
<comment type="pathway">
    <text evidence="3">Secondary metabolite biosynthesis.</text>
</comment>
<keyword evidence="16" id="KW-1185">Reference proteome</keyword>
<dbReference type="InterPro" id="IPR036396">
    <property type="entry name" value="Cyt_P450_sf"/>
</dbReference>
<dbReference type="GO" id="GO:0020037">
    <property type="term" value="F:heme binding"/>
    <property type="evidence" value="ECO:0007669"/>
    <property type="project" value="InterPro"/>
</dbReference>
<evidence type="ECO:0008006" key="17">
    <source>
        <dbReference type="Google" id="ProtNLM"/>
    </source>
</evidence>
<evidence type="ECO:0000313" key="15">
    <source>
        <dbReference type="EMBL" id="KIM28303.1"/>
    </source>
</evidence>
<reference evidence="16" key="2">
    <citation type="submission" date="2015-01" db="EMBL/GenBank/DDBJ databases">
        <title>Evolutionary Origins and Diversification of the Mycorrhizal Mutualists.</title>
        <authorList>
            <consortium name="DOE Joint Genome Institute"/>
            <consortium name="Mycorrhizal Genomics Consortium"/>
            <person name="Kohler A."/>
            <person name="Kuo A."/>
            <person name="Nagy L.G."/>
            <person name="Floudas D."/>
            <person name="Copeland A."/>
            <person name="Barry K.W."/>
            <person name="Cichocki N."/>
            <person name="Veneault-Fourrey C."/>
            <person name="LaButti K."/>
            <person name="Lindquist E.A."/>
            <person name="Lipzen A."/>
            <person name="Lundell T."/>
            <person name="Morin E."/>
            <person name="Murat C."/>
            <person name="Riley R."/>
            <person name="Ohm R."/>
            <person name="Sun H."/>
            <person name="Tunlid A."/>
            <person name="Henrissat B."/>
            <person name="Grigoriev I.V."/>
            <person name="Hibbett D.S."/>
            <person name="Martin F."/>
        </authorList>
    </citation>
    <scope>NUCLEOTIDE SEQUENCE [LARGE SCALE GENOMIC DNA]</scope>
    <source>
        <strain evidence="16">MAFF 305830</strain>
    </source>
</reference>
<evidence type="ECO:0000256" key="9">
    <source>
        <dbReference type="ARBA" id="ARBA00023002"/>
    </source>
</evidence>
<dbReference type="GO" id="GO:0004497">
    <property type="term" value="F:monooxygenase activity"/>
    <property type="evidence" value="ECO:0007669"/>
    <property type="project" value="UniProtKB-KW"/>
</dbReference>
<dbReference type="InterPro" id="IPR001128">
    <property type="entry name" value="Cyt_P450"/>
</dbReference>
<dbReference type="PANTHER" id="PTHR46300:SF2">
    <property type="entry name" value="CYTOCHROME P450 MONOOXYGENASE ALNH-RELATED"/>
    <property type="match status" value="1"/>
</dbReference>
<evidence type="ECO:0000256" key="7">
    <source>
        <dbReference type="ARBA" id="ARBA00022723"/>
    </source>
</evidence>
<keyword evidence="12" id="KW-0472">Membrane</keyword>
<dbReference type="PANTHER" id="PTHR46300">
    <property type="entry name" value="P450, PUTATIVE (EUROFUNG)-RELATED-RELATED"/>
    <property type="match status" value="1"/>
</dbReference>
<keyword evidence="6" id="KW-0812">Transmembrane</keyword>
<organism evidence="15 16">
    <name type="scientific">Serendipita vermifera MAFF 305830</name>
    <dbReference type="NCBI Taxonomy" id="933852"/>
    <lineage>
        <taxon>Eukaryota</taxon>
        <taxon>Fungi</taxon>
        <taxon>Dikarya</taxon>
        <taxon>Basidiomycota</taxon>
        <taxon>Agaricomycotina</taxon>
        <taxon>Agaricomycetes</taxon>
        <taxon>Sebacinales</taxon>
        <taxon>Serendipitaceae</taxon>
        <taxon>Serendipita</taxon>
    </lineage>
</organism>
<keyword evidence="9 14" id="KW-0560">Oxidoreductase</keyword>
<name>A0A0C2WQ23_SERVB</name>
<evidence type="ECO:0000256" key="5">
    <source>
        <dbReference type="ARBA" id="ARBA00022617"/>
    </source>
</evidence>
<evidence type="ECO:0000256" key="10">
    <source>
        <dbReference type="ARBA" id="ARBA00023004"/>
    </source>
</evidence>
<dbReference type="InterPro" id="IPR002401">
    <property type="entry name" value="Cyt_P450_E_grp-I"/>
</dbReference>
<accession>A0A0C2WQ23</accession>
<evidence type="ECO:0000256" key="14">
    <source>
        <dbReference type="RuleBase" id="RU000461"/>
    </source>
</evidence>
<evidence type="ECO:0000256" key="2">
    <source>
        <dbReference type="ARBA" id="ARBA00004370"/>
    </source>
</evidence>
<sequence length="519" mass="58238">MLPRNCPGLETLITKWIAMEHAFDKLPESPLKLVGATISVATIGYVLVQGLRKLSDKRNQLPPPPGPPRHFFIGNLLQFPKNPFYKRFWEIVSVDVPGTSMVILNSYDIAQELLNKRPNSTARRNIGYMMLEVYNGDQMEHLPGSLHSERRKMLRRGIGPQRVGSHDYVVEKHVNRLIVKLQSVQGDPNPVVSRAVGDIVIEVTYGTKLATIMNKELSSWNIENLGASHLYSLQLLVFHYVPSWMPGARFKRLGARSHELSTQIRHIPYEKATALHESGELGHSLATDLLDEFGPKDNVMDALATLYMAGADTTSAAIMVFINALLFFPDVSKRVYEEVNRVKDGTRLPSVSDRPNLPYTEAVWKEAFRWNTFIPLGVPHVNSEDEVINGYLIKSGTVIHQNNGFMFSDPNVWGDPEAFRPERFLTDEANSLPNPLVLIFGYGMRVCPGMYLADRTGFHMGATIAALYDVAPLEGKSRPRPESAGYTDSFIRARIGFEGRFIPRDSRALALLRDAKLEA</sequence>
<dbReference type="HOGENOM" id="CLU_001570_2_3_1"/>
<dbReference type="Gene3D" id="1.10.630.10">
    <property type="entry name" value="Cytochrome P450"/>
    <property type="match status" value="1"/>
</dbReference>